<keyword evidence="4" id="KW-1185">Reference proteome</keyword>
<protein>
    <submittedName>
        <fullName evidence="3">Stress responsive alpha/beta barrel protein</fullName>
    </submittedName>
</protein>
<dbReference type="OrthoDB" id="9808130at2"/>
<dbReference type="InterPro" id="IPR011008">
    <property type="entry name" value="Dimeric_a/b-barrel"/>
</dbReference>
<dbReference type="Proteomes" id="UP000243525">
    <property type="component" value="Unassembled WGS sequence"/>
</dbReference>
<dbReference type="PROSITE" id="PS51502">
    <property type="entry name" value="S_R_A_B_BARREL"/>
    <property type="match status" value="1"/>
</dbReference>
<organism evidence="3 4">
    <name type="scientific">Mangrovibacterium marinum</name>
    <dbReference type="NCBI Taxonomy" id="1639118"/>
    <lineage>
        <taxon>Bacteria</taxon>
        <taxon>Pseudomonadati</taxon>
        <taxon>Bacteroidota</taxon>
        <taxon>Bacteroidia</taxon>
        <taxon>Marinilabiliales</taxon>
        <taxon>Prolixibacteraceae</taxon>
        <taxon>Mangrovibacterium</taxon>
    </lineage>
</organism>
<keyword evidence="1" id="KW-0175">Coiled coil</keyword>
<feature type="coiled-coil region" evidence="1">
    <location>
        <begin position="15"/>
        <end position="42"/>
    </location>
</feature>
<dbReference type="Pfam" id="PF07876">
    <property type="entry name" value="Dabb"/>
    <property type="match status" value="1"/>
</dbReference>
<dbReference type="SUPFAM" id="SSF54909">
    <property type="entry name" value="Dimeric alpha+beta barrel"/>
    <property type="match status" value="1"/>
</dbReference>
<dbReference type="AlphaFoldDB" id="A0A2T5C5A2"/>
<proteinExistence type="predicted"/>
<name>A0A2T5C5A2_9BACT</name>
<evidence type="ECO:0000313" key="4">
    <source>
        <dbReference type="Proteomes" id="UP000243525"/>
    </source>
</evidence>
<evidence type="ECO:0000313" key="3">
    <source>
        <dbReference type="EMBL" id="PTN10087.1"/>
    </source>
</evidence>
<gene>
    <name evidence="3" type="ORF">C8N47_10270</name>
</gene>
<dbReference type="EMBL" id="QAAD01000002">
    <property type="protein sequence ID" value="PTN10087.1"/>
    <property type="molecule type" value="Genomic_DNA"/>
</dbReference>
<dbReference type="InterPro" id="IPR013097">
    <property type="entry name" value="Dabb"/>
</dbReference>
<sequence>MINHVVLFKFKAFPADEKQAKLSQLKNALLGLKDKIAELQHLEVGTNHELDAKSYDLCLISHFNSLADLKVYAVHPEHLKVLELVKAYTELRAAVDYEF</sequence>
<dbReference type="Gene3D" id="3.30.70.100">
    <property type="match status" value="1"/>
</dbReference>
<evidence type="ECO:0000256" key="1">
    <source>
        <dbReference type="SAM" id="Coils"/>
    </source>
</evidence>
<accession>A0A2T5C5A2</accession>
<dbReference type="PANTHER" id="PTHR37832">
    <property type="entry name" value="BLL2683 PROTEIN"/>
    <property type="match status" value="1"/>
</dbReference>
<dbReference type="RefSeq" id="WP_107820879.1">
    <property type="nucleotide sequence ID" value="NZ_OY782574.1"/>
</dbReference>
<reference evidence="3 4" key="1">
    <citation type="submission" date="2018-04" db="EMBL/GenBank/DDBJ databases">
        <title>Genomic Encyclopedia of Archaeal and Bacterial Type Strains, Phase II (KMG-II): from individual species to whole genera.</title>
        <authorList>
            <person name="Goeker M."/>
        </authorList>
    </citation>
    <scope>NUCLEOTIDE SEQUENCE [LARGE SCALE GENOMIC DNA]</scope>
    <source>
        <strain evidence="3 4">DSM 28823</strain>
    </source>
</reference>
<feature type="domain" description="Stress-response A/B barrel" evidence="2">
    <location>
        <begin position="2"/>
        <end position="97"/>
    </location>
</feature>
<dbReference type="SMART" id="SM00886">
    <property type="entry name" value="Dabb"/>
    <property type="match status" value="1"/>
</dbReference>
<evidence type="ECO:0000259" key="2">
    <source>
        <dbReference type="PROSITE" id="PS51502"/>
    </source>
</evidence>
<comment type="caution">
    <text evidence="3">The sequence shown here is derived from an EMBL/GenBank/DDBJ whole genome shotgun (WGS) entry which is preliminary data.</text>
</comment>
<dbReference type="PANTHER" id="PTHR37832:SF1">
    <property type="entry name" value="STRESS-RESPONSE A_B BARREL DOMAIN-CONTAINING PROTEIN"/>
    <property type="match status" value="1"/>
</dbReference>